<evidence type="ECO:0000313" key="3">
    <source>
        <dbReference type="Proteomes" id="UP000503336"/>
    </source>
</evidence>
<evidence type="ECO:0000313" key="2">
    <source>
        <dbReference type="EMBL" id="QIE54626.1"/>
    </source>
</evidence>
<dbReference type="AlphaFoldDB" id="A0A7L5BWK8"/>
<name>A0A7L5BWK8_9RHOB</name>
<dbReference type="SUPFAM" id="SSF141571">
    <property type="entry name" value="Pentapeptide repeat-like"/>
    <property type="match status" value="1"/>
</dbReference>
<keyword evidence="1" id="KW-1133">Transmembrane helix</keyword>
<dbReference type="RefSeq" id="WP_165095169.1">
    <property type="nucleotide sequence ID" value="NZ_CP049056.1"/>
</dbReference>
<dbReference type="EMBL" id="CP049056">
    <property type="protein sequence ID" value="QIE54626.1"/>
    <property type="molecule type" value="Genomic_DNA"/>
</dbReference>
<dbReference type="Pfam" id="PF00805">
    <property type="entry name" value="Pentapeptide"/>
    <property type="match status" value="1"/>
</dbReference>
<evidence type="ECO:0000256" key="1">
    <source>
        <dbReference type="SAM" id="Phobius"/>
    </source>
</evidence>
<dbReference type="Proteomes" id="UP000503336">
    <property type="component" value="Chromosome"/>
</dbReference>
<reference evidence="2 3" key="1">
    <citation type="submission" date="2020-02" db="EMBL/GenBank/DDBJ databases">
        <title>complete genome sequence of Rhodobacteraceae bacterium.</title>
        <authorList>
            <person name="Park J."/>
            <person name="Kim Y.-S."/>
            <person name="Kim K.-H."/>
        </authorList>
    </citation>
    <scope>NUCLEOTIDE SEQUENCE [LARGE SCALE GENOMIC DNA]</scope>
    <source>
        <strain evidence="2 3">RR4-56</strain>
    </source>
</reference>
<dbReference type="KEGG" id="hdh:G5B40_03735"/>
<keyword evidence="1" id="KW-0812">Transmembrane</keyword>
<dbReference type="InterPro" id="IPR001646">
    <property type="entry name" value="5peptide_repeat"/>
</dbReference>
<feature type="transmembrane region" description="Helical" evidence="1">
    <location>
        <begin position="37"/>
        <end position="58"/>
    </location>
</feature>
<proteinExistence type="predicted"/>
<dbReference type="Gene3D" id="2.160.20.80">
    <property type="entry name" value="E3 ubiquitin-protein ligase SopA"/>
    <property type="match status" value="1"/>
</dbReference>
<organism evidence="2 3">
    <name type="scientific">Pikeienuella piscinae</name>
    <dbReference type="NCBI Taxonomy" id="2748098"/>
    <lineage>
        <taxon>Bacteria</taxon>
        <taxon>Pseudomonadati</taxon>
        <taxon>Pseudomonadota</taxon>
        <taxon>Alphaproteobacteria</taxon>
        <taxon>Rhodobacterales</taxon>
        <taxon>Paracoccaceae</taxon>
        <taxon>Pikeienuella</taxon>
    </lineage>
</organism>
<sequence>MLSPLWLALFILILWALYTLATTEFSVLSPTDKRWHILAIAAMIASLGGLFSAPLAVFKVQVNERQTKAIEAQRYVAEQGHITDRITKAVEQLGAEKTVYVDGQPATRPNLEVRLGAIYALERIAQDSERDHIPIMETLSAYVRQNISDGPAKAFPLGAYPERDEDADEAAETLRHEMITARRENWREWFESLGPVRRPRDDVAAVLKVFARRTDARRAHELATKPEFHIDLSHANLQRVNLAGADLKRTDLSRAEMEGADLGGAVLKSAHLTSLSGARILPKRKT</sequence>
<protein>
    <submittedName>
        <fullName evidence="2">Pentapeptide repeat-containing protein</fullName>
    </submittedName>
</protein>
<gene>
    <name evidence="2" type="ORF">G5B40_03735</name>
</gene>
<keyword evidence="1" id="KW-0472">Membrane</keyword>
<accession>A0A7L5BWK8</accession>
<keyword evidence="3" id="KW-1185">Reference proteome</keyword>